<sequence length="125" mass="13626">MLFRPAAILIATGICATRVVAWDGYDITFFTGPMFNGSAEHHYVEIGTKYPGDKLACGSCKDITKIPTGKLHSWSLGASCNVNLRFYGKKGCKSILKSMYVGESDAEPNVHDSIVNARSFEACRV</sequence>
<dbReference type="EMBL" id="MU267330">
    <property type="protein sequence ID" value="KAH7917037.1"/>
    <property type="molecule type" value="Genomic_DNA"/>
</dbReference>
<reference evidence="1" key="1">
    <citation type="journal article" date="2021" name="New Phytol.">
        <title>Evolutionary innovations through gain and loss of genes in the ectomycorrhizal Boletales.</title>
        <authorList>
            <person name="Wu G."/>
            <person name="Miyauchi S."/>
            <person name="Morin E."/>
            <person name="Kuo A."/>
            <person name="Drula E."/>
            <person name="Varga T."/>
            <person name="Kohler A."/>
            <person name="Feng B."/>
            <person name="Cao Y."/>
            <person name="Lipzen A."/>
            <person name="Daum C."/>
            <person name="Hundley H."/>
            <person name="Pangilinan J."/>
            <person name="Johnson J."/>
            <person name="Barry K."/>
            <person name="LaButti K."/>
            <person name="Ng V."/>
            <person name="Ahrendt S."/>
            <person name="Min B."/>
            <person name="Choi I.G."/>
            <person name="Park H."/>
            <person name="Plett J.M."/>
            <person name="Magnuson J."/>
            <person name="Spatafora J.W."/>
            <person name="Nagy L.G."/>
            <person name="Henrissat B."/>
            <person name="Grigoriev I.V."/>
            <person name="Yang Z.L."/>
            <person name="Xu J."/>
            <person name="Martin F.M."/>
        </authorList>
    </citation>
    <scope>NUCLEOTIDE SEQUENCE</scope>
    <source>
        <strain evidence="1">KUC20120723A-06</strain>
    </source>
</reference>
<protein>
    <submittedName>
        <fullName evidence="1">Uncharacterized protein</fullName>
    </submittedName>
</protein>
<gene>
    <name evidence="1" type="ORF">BV22DRAFT_1200360</name>
</gene>
<evidence type="ECO:0000313" key="1">
    <source>
        <dbReference type="EMBL" id="KAH7917037.1"/>
    </source>
</evidence>
<comment type="caution">
    <text evidence="1">The sequence shown here is derived from an EMBL/GenBank/DDBJ whole genome shotgun (WGS) entry which is preliminary data.</text>
</comment>
<name>A0ACB8AUX2_9AGAM</name>
<organism evidence="1 2">
    <name type="scientific">Leucogyrophana mollusca</name>
    <dbReference type="NCBI Taxonomy" id="85980"/>
    <lineage>
        <taxon>Eukaryota</taxon>
        <taxon>Fungi</taxon>
        <taxon>Dikarya</taxon>
        <taxon>Basidiomycota</taxon>
        <taxon>Agaricomycotina</taxon>
        <taxon>Agaricomycetes</taxon>
        <taxon>Agaricomycetidae</taxon>
        <taxon>Boletales</taxon>
        <taxon>Boletales incertae sedis</taxon>
        <taxon>Leucogyrophana</taxon>
    </lineage>
</organism>
<proteinExistence type="predicted"/>
<dbReference type="Proteomes" id="UP000790709">
    <property type="component" value="Unassembled WGS sequence"/>
</dbReference>
<accession>A0ACB8AUX2</accession>
<evidence type="ECO:0000313" key="2">
    <source>
        <dbReference type="Proteomes" id="UP000790709"/>
    </source>
</evidence>
<keyword evidence="2" id="KW-1185">Reference proteome</keyword>